<evidence type="ECO:0000313" key="1">
    <source>
        <dbReference type="EMBL" id="KIT16279.1"/>
    </source>
</evidence>
<proteinExistence type="predicted"/>
<comment type="caution">
    <text evidence="1">The sequence shown here is derived from an EMBL/GenBank/DDBJ whole genome shotgun (WGS) entry which is preliminary data.</text>
</comment>
<dbReference type="EMBL" id="JYFE01000037">
    <property type="protein sequence ID" value="KIT16279.1"/>
    <property type="molecule type" value="Genomic_DNA"/>
</dbReference>
<reference evidence="1 2" key="1">
    <citation type="submission" date="2015-02" db="EMBL/GenBank/DDBJ databases">
        <title>Genome Sequence of Jannaschia aquimarina DSM28248, a member of the Roseobacter clade.</title>
        <authorList>
            <person name="Voget S."/>
            <person name="Daniel R."/>
        </authorList>
    </citation>
    <scope>NUCLEOTIDE SEQUENCE [LARGE SCALE GENOMIC DNA]</scope>
    <source>
        <strain evidence="1 2">GSW-M26</strain>
    </source>
</reference>
<protein>
    <submittedName>
        <fullName evidence="1">Uncharacterized protein</fullName>
    </submittedName>
</protein>
<evidence type="ECO:0000313" key="2">
    <source>
        <dbReference type="Proteomes" id="UP000032232"/>
    </source>
</evidence>
<keyword evidence="2" id="KW-1185">Reference proteome</keyword>
<gene>
    <name evidence="1" type="ORF">jaqu_20330</name>
</gene>
<dbReference type="AlphaFoldDB" id="A0A0D1EF75"/>
<dbReference type="STRING" id="935700.jaqu_20330"/>
<sequence length="49" mass="6201">MTRTYDQPFAQPSEYEREQAYFAEMHHHLQRRKRARWRLWLALRVAGRR</sequence>
<name>A0A0D1EF75_9RHOB</name>
<accession>A0A0D1EF75</accession>
<dbReference type="RefSeq" id="WP_161793855.1">
    <property type="nucleotide sequence ID" value="NZ_FZPF01000006.1"/>
</dbReference>
<dbReference type="PATRIC" id="fig|935700.4.peg.2100"/>
<dbReference type="Proteomes" id="UP000032232">
    <property type="component" value="Unassembled WGS sequence"/>
</dbReference>
<organism evidence="1 2">
    <name type="scientific">Jannaschia aquimarina</name>
    <dbReference type="NCBI Taxonomy" id="935700"/>
    <lineage>
        <taxon>Bacteria</taxon>
        <taxon>Pseudomonadati</taxon>
        <taxon>Pseudomonadota</taxon>
        <taxon>Alphaproteobacteria</taxon>
        <taxon>Rhodobacterales</taxon>
        <taxon>Roseobacteraceae</taxon>
        <taxon>Jannaschia</taxon>
    </lineage>
</organism>